<dbReference type="PaxDb" id="121845-A0A3Q0IU46"/>
<gene>
    <name evidence="3" type="primary">LOC103507151</name>
</gene>
<evidence type="ECO:0000256" key="1">
    <source>
        <dbReference type="SAM" id="Phobius"/>
    </source>
</evidence>
<keyword evidence="1" id="KW-1133">Transmembrane helix</keyword>
<name>A0A3Q0IU46_DIACI</name>
<proteinExistence type="predicted"/>
<dbReference type="Proteomes" id="UP000079169">
    <property type="component" value="Unplaced"/>
</dbReference>
<feature type="transmembrane region" description="Helical" evidence="1">
    <location>
        <begin position="130"/>
        <end position="153"/>
    </location>
</feature>
<evidence type="ECO:0000313" key="3">
    <source>
        <dbReference type="RefSeq" id="XP_026677890.1"/>
    </source>
</evidence>
<reference evidence="3" key="1">
    <citation type="submission" date="2025-08" db="UniProtKB">
        <authorList>
            <consortium name="RefSeq"/>
        </authorList>
    </citation>
    <scope>IDENTIFICATION</scope>
</reference>
<feature type="transmembrane region" description="Helical" evidence="1">
    <location>
        <begin position="88"/>
        <end position="110"/>
    </location>
</feature>
<feature type="transmembrane region" description="Helical" evidence="1">
    <location>
        <begin position="61"/>
        <end position="82"/>
    </location>
</feature>
<keyword evidence="1" id="KW-0812">Transmembrane</keyword>
<dbReference type="GeneID" id="103507151"/>
<organism evidence="2 3">
    <name type="scientific">Diaphorina citri</name>
    <name type="common">Asian citrus psyllid</name>
    <dbReference type="NCBI Taxonomy" id="121845"/>
    <lineage>
        <taxon>Eukaryota</taxon>
        <taxon>Metazoa</taxon>
        <taxon>Ecdysozoa</taxon>
        <taxon>Arthropoda</taxon>
        <taxon>Hexapoda</taxon>
        <taxon>Insecta</taxon>
        <taxon>Pterygota</taxon>
        <taxon>Neoptera</taxon>
        <taxon>Paraneoptera</taxon>
        <taxon>Hemiptera</taxon>
        <taxon>Sternorrhyncha</taxon>
        <taxon>Psylloidea</taxon>
        <taxon>Psyllidae</taxon>
        <taxon>Diaphorininae</taxon>
        <taxon>Diaphorina</taxon>
    </lineage>
</organism>
<evidence type="ECO:0000313" key="2">
    <source>
        <dbReference type="Proteomes" id="UP000079169"/>
    </source>
</evidence>
<sequence length="158" mass="16873">MAILPIPACLESFPPGLSLKTGMIITCIVLLLIPILGAIVQILLCGLGTYSGGHTGAYTDVLIGVGAAIIIFFIVVLILVFLDEKIPGIVHFICIVIWVILAVVAAASLVSDILDMLSGHHYYPCKTSTFLELVLSIVGVVFLVFGVFVYWSFYVGMG</sequence>
<feature type="transmembrane region" description="Helical" evidence="1">
    <location>
        <begin position="23"/>
        <end position="49"/>
    </location>
</feature>
<protein>
    <submittedName>
        <fullName evidence="3">Uncharacterized protein LOC103507151 isoform X1</fullName>
    </submittedName>
</protein>
<keyword evidence="2" id="KW-1185">Reference proteome</keyword>
<dbReference type="RefSeq" id="XP_026677890.1">
    <property type="nucleotide sequence ID" value="XM_026822089.1"/>
</dbReference>
<dbReference type="AlphaFoldDB" id="A0A3Q0IU46"/>
<accession>A0A3Q0IU46</accession>
<keyword evidence="1" id="KW-0472">Membrane</keyword>